<proteinExistence type="predicted"/>
<keyword evidence="2" id="KW-1185">Reference proteome</keyword>
<accession>A0A1B7IEV4</accession>
<dbReference type="Proteomes" id="UP000078410">
    <property type="component" value="Unassembled WGS sequence"/>
</dbReference>
<comment type="caution">
    <text evidence="1">The sequence shown here is derived from an EMBL/GenBank/DDBJ whole genome shotgun (WGS) entry which is preliminary data.</text>
</comment>
<organism evidence="1 2">
    <name type="scientific">Buttiauxella brennerae ATCC 51605</name>
    <dbReference type="NCBI Taxonomy" id="1354251"/>
    <lineage>
        <taxon>Bacteria</taxon>
        <taxon>Pseudomonadati</taxon>
        <taxon>Pseudomonadota</taxon>
        <taxon>Gammaproteobacteria</taxon>
        <taxon>Enterobacterales</taxon>
        <taxon>Enterobacteriaceae</taxon>
        <taxon>Buttiauxella</taxon>
    </lineage>
</organism>
<dbReference type="PATRIC" id="fig|1354251.4.peg.4179"/>
<sequence length="50" mass="5937">MFEVWCAAWRTFFPSSSFKLTLRWLLSQTRITYMSKLIGIFSFAALIQLE</sequence>
<evidence type="ECO:0000313" key="1">
    <source>
        <dbReference type="EMBL" id="OAT27848.1"/>
    </source>
</evidence>
<name>A0A1B7IEV4_9ENTR</name>
<gene>
    <name evidence="1" type="ORF">M975_4069</name>
</gene>
<reference evidence="1 2" key="1">
    <citation type="submission" date="2016-04" db="EMBL/GenBank/DDBJ databases">
        <title>ATOL: Assembling a taxonomically balanced genome-scale reconstruction of the evolutionary history of the Enterobacteriaceae.</title>
        <authorList>
            <person name="Plunkett G.III."/>
            <person name="Neeno-Eckwall E.C."/>
            <person name="Glasner J.D."/>
            <person name="Perna N.T."/>
        </authorList>
    </citation>
    <scope>NUCLEOTIDE SEQUENCE [LARGE SCALE GENOMIC DNA]</scope>
    <source>
        <strain evidence="1 2">ATCC 51605</strain>
    </source>
</reference>
<protein>
    <submittedName>
        <fullName evidence="1">Uncharacterized protein</fullName>
    </submittedName>
</protein>
<dbReference type="EMBL" id="LXER01000039">
    <property type="protein sequence ID" value="OAT27848.1"/>
    <property type="molecule type" value="Genomic_DNA"/>
</dbReference>
<dbReference type="AlphaFoldDB" id="A0A1B7IEV4"/>
<evidence type="ECO:0000313" key="2">
    <source>
        <dbReference type="Proteomes" id="UP000078410"/>
    </source>
</evidence>